<keyword evidence="3" id="KW-1185">Reference proteome</keyword>
<proteinExistence type="predicted"/>
<feature type="compositionally biased region" description="Basic and acidic residues" evidence="1">
    <location>
        <begin position="1"/>
        <end position="12"/>
    </location>
</feature>
<organism evidence="2 3">
    <name type="scientific">Pseudomonas phage Itty13</name>
    <dbReference type="NCBI Taxonomy" id="2805750"/>
    <lineage>
        <taxon>Viruses</taxon>
        <taxon>Duplodnaviria</taxon>
        <taxon>Heunggongvirae</taxon>
        <taxon>Uroviricota</taxon>
        <taxon>Caudoviricetes</taxon>
        <taxon>Ittyvirus</taxon>
        <taxon>Ittyvirus itty13</taxon>
    </lineage>
</organism>
<dbReference type="GeneID" id="77947902"/>
<dbReference type="Gene3D" id="3.40.91.30">
    <property type="match status" value="1"/>
</dbReference>
<evidence type="ECO:0000256" key="1">
    <source>
        <dbReference type="SAM" id="MobiDB-lite"/>
    </source>
</evidence>
<dbReference type="RefSeq" id="YP_010671648.1">
    <property type="nucleotide sequence ID" value="NC_070969.1"/>
</dbReference>
<accession>A0A889IR31</accession>
<evidence type="ECO:0000313" key="3">
    <source>
        <dbReference type="Proteomes" id="UP000610026"/>
    </source>
</evidence>
<sequence>MSARLSEAEFAKLKGRSRPPSGHKRWQALGRLPRGTMNKTEREYADLLDQQKAAGEIIDYKFHPMRIRLADNTYYEVDFLVLHADQSLAIHETKGGFTSEKGQMKIKLVAELMPWFGFFKAVKQAKKDGGGFRLEDFSRGLSVAEIETIQKDAEQ</sequence>
<reference evidence="2" key="1">
    <citation type="submission" date="2021-01" db="EMBL/GenBank/DDBJ databases">
        <authorList>
            <person name="Ben Porat S."/>
            <person name="Alkalay-Oren S."/>
            <person name="Coppenhagen-Glazer S."/>
            <person name="Hazan R."/>
        </authorList>
    </citation>
    <scope>NUCLEOTIDE SEQUENCE</scope>
</reference>
<protein>
    <recommendedName>
        <fullName evidence="4">DUF1064 domain-containing protein</fullName>
    </recommendedName>
</protein>
<evidence type="ECO:0000313" key="2">
    <source>
        <dbReference type="EMBL" id="QRE00635.1"/>
    </source>
</evidence>
<feature type="compositionally biased region" description="Basic residues" evidence="1">
    <location>
        <begin position="13"/>
        <end position="26"/>
    </location>
</feature>
<dbReference type="KEGG" id="vg:77947902"/>
<dbReference type="Proteomes" id="UP000610026">
    <property type="component" value="Segment"/>
</dbReference>
<feature type="region of interest" description="Disordered" evidence="1">
    <location>
        <begin position="1"/>
        <end position="26"/>
    </location>
</feature>
<dbReference type="EMBL" id="MW460249">
    <property type="protein sequence ID" value="QRE00635.1"/>
    <property type="molecule type" value="Genomic_DNA"/>
</dbReference>
<evidence type="ECO:0008006" key="4">
    <source>
        <dbReference type="Google" id="ProtNLM"/>
    </source>
</evidence>
<name>A0A889IR31_9CAUD</name>